<dbReference type="STRING" id="1765967.BW247_11245"/>
<evidence type="ECO:0000313" key="2">
    <source>
        <dbReference type="EMBL" id="APZ43592.1"/>
    </source>
</evidence>
<feature type="domain" description="YhdP central" evidence="1">
    <location>
        <begin position="4"/>
        <end position="126"/>
    </location>
</feature>
<gene>
    <name evidence="2" type="ORF">BW247_11245</name>
</gene>
<dbReference type="KEGG" id="afy:BW247_11245"/>
<evidence type="ECO:0000259" key="1">
    <source>
        <dbReference type="Pfam" id="PF13116"/>
    </source>
</evidence>
<organism evidence="2 3">
    <name type="scientific">Acidihalobacter ferrooxydans</name>
    <dbReference type="NCBI Taxonomy" id="1765967"/>
    <lineage>
        <taxon>Bacteria</taxon>
        <taxon>Pseudomonadati</taxon>
        <taxon>Pseudomonadota</taxon>
        <taxon>Gammaproteobacteria</taxon>
        <taxon>Chromatiales</taxon>
        <taxon>Ectothiorhodospiraceae</taxon>
        <taxon>Acidihalobacter</taxon>
    </lineage>
</organism>
<protein>
    <recommendedName>
        <fullName evidence="1">YhdP central domain-containing protein</fullName>
    </recommendedName>
</protein>
<dbReference type="InterPro" id="IPR025263">
    <property type="entry name" value="YhdP_central"/>
</dbReference>
<dbReference type="InterPro" id="IPR011836">
    <property type="entry name" value="YhdP"/>
</dbReference>
<dbReference type="RefSeq" id="WP_076837232.1">
    <property type="nucleotide sequence ID" value="NZ_CP019434.1"/>
</dbReference>
<name>A0A1P8UID9_9GAMM</name>
<proteinExistence type="predicted"/>
<evidence type="ECO:0000313" key="3">
    <source>
        <dbReference type="Proteomes" id="UP000243807"/>
    </source>
</evidence>
<accession>A0A1P8UID9</accession>
<sequence length="132" mass="14477">MRRVLRGLFGKLWLLAATTVILAAVVTVAARQLLPMVPQYRIEIEQAASAALHRPVRIAAITVGWDWLSPQVRLRDVRLLKTAQGPVLLRLGSVSVGFDVLASVLQRRLVPDTVALSGVHIKLTRDARGACR</sequence>
<dbReference type="AlphaFoldDB" id="A0A1P8UID9"/>
<dbReference type="EMBL" id="CP019434">
    <property type="protein sequence ID" value="APZ43592.1"/>
    <property type="molecule type" value="Genomic_DNA"/>
</dbReference>
<keyword evidence="3" id="KW-1185">Reference proteome</keyword>
<dbReference type="PANTHER" id="PTHR38690:SF1">
    <property type="entry name" value="PROTEASE"/>
    <property type="match status" value="1"/>
</dbReference>
<reference evidence="2 3" key="1">
    <citation type="submission" date="2017-01" db="EMBL/GenBank/DDBJ databases">
        <title>Draft sequence of Acidihalobacter ferrooxidans strain DSM 14175 (strain V8).</title>
        <authorList>
            <person name="Khaleque H.N."/>
            <person name="Ramsay J.P."/>
            <person name="Murphy R.J.T."/>
            <person name="Kaksonen A.H."/>
            <person name="Boxall N.J."/>
            <person name="Watkin E.L.J."/>
        </authorList>
    </citation>
    <scope>NUCLEOTIDE SEQUENCE [LARGE SCALE GENOMIC DNA]</scope>
    <source>
        <strain evidence="2 3">V8</strain>
    </source>
</reference>
<dbReference type="Pfam" id="PF13116">
    <property type="entry name" value="YhdP"/>
    <property type="match status" value="1"/>
</dbReference>
<dbReference type="Proteomes" id="UP000243807">
    <property type="component" value="Chromosome"/>
</dbReference>
<dbReference type="PANTHER" id="PTHR38690">
    <property type="entry name" value="PROTEASE-RELATED"/>
    <property type="match status" value="1"/>
</dbReference>